<keyword evidence="2" id="KW-1185">Reference proteome</keyword>
<protein>
    <recommendedName>
        <fullName evidence="3">DUF2949 domain-containing protein</fullName>
    </recommendedName>
</protein>
<evidence type="ECO:0000313" key="2">
    <source>
        <dbReference type="Proteomes" id="UP000002384"/>
    </source>
</evidence>
<dbReference type="InterPro" id="IPR021336">
    <property type="entry name" value="DUF2949"/>
</dbReference>
<dbReference type="eggNOG" id="ENOG50320PQ">
    <property type="taxonomic scope" value="Bacteria"/>
</dbReference>
<organism evidence="1 2">
    <name type="scientific">Gloeothece citriformis (strain PCC 7424)</name>
    <name type="common">Cyanothece sp. (strain PCC 7424)</name>
    <dbReference type="NCBI Taxonomy" id="65393"/>
    <lineage>
        <taxon>Bacteria</taxon>
        <taxon>Bacillati</taxon>
        <taxon>Cyanobacteriota</taxon>
        <taxon>Cyanophyceae</taxon>
        <taxon>Oscillatoriophycideae</taxon>
        <taxon>Chroococcales</taxon>
        <taxon>Aphanothecaceae</taxon>
        <taxon>Gloeothece</taxon>
        <taxon>Gloeothece citriformis</taxon>
    </lineage>
</organism>
<proteinExistence type="predicted"/>
<accession>B7KG82</accession>
<gene>
    <name evidence="1" type="ordered locus">PCC7424_2126</name>
</gene>
<reference evidence="2" key="1">
    <citation type="journal article" date="2011" name="MBio">
        <title>Novel metabolic attributes of the genus Cyanothece, comprising a group of unicellular nitrogen-fixing Cyanobacteria.</title>
        <authorList>
            <person name="Bandyopadhyay A."/>
            <person name="Elvitigala T."/>
            <person name="Welsh E."/>
            <person name="Stockel J."/>
            <person name="Liberton M."/>
            <person name="Min H."/>
            <person name="Sherman L.A."/>
            <person name="Pakrasi H.B."/>
        </authorList>
    </citation>
    <scope>NUCLEOTIDE SEQUENCE [LARGE SCALE GENOMIC DNA]</scope>
    <source>
        <strain evidence="2">PCC 7424</strain>
    </source>
</reference>
<sequence length="86" mass="10028">MDIFLAHSIHSAIMESNLILNQFYEFLQEDLFLSTDELAVVRNQQHSVTSVTNLPMLLWQYGLVSLEQLQRVLDWLDHQTLLNVIS</sequence>
<dbReference type="HOGENOM" id="CLU_184319_0_0_3"/>
<evidence type="ECO:0008006" key="3">
    <source>
        <dbReference type="Google" id="ProtNLM"/>
    </source>
</evidence>
<name>B7KG82_GLOC7</name>
<dbReference type="EMBL" id="CP001291">
    <property type="protein sequence ID" value="ACK70553.1"/>
    <property type="molecule type" value="Genomic_DNA"/>
</dbReference>
<dbReference type="Proteomes" id="UP000002384">
    <property type="component" value="Chromosome"/>
</dbReference>
<dbReference type="STRING" id="65393.PCC7424_2126"/>
<dbReference type="KEGG" id="cyc:PCC7424_2126"/>
<dbReference type="AlphaFoldDB" id="B7KG82"/>
<dbReference type="Pfam" id="PF11165">
    <property type="entry name" value="DUF2949"/>
    <property type="match status" value="1"/>
</dbReference>
<evidence type="ECO:0000313" key="1">
    <source>
        <dbReference type="EMBL" id="ACK70553.1"/>
    </source>
</evidence>